<sequence length="237" mass="26766">MNWKEVSKTKELDVVQRAVAELDVNERDERGRTPLMLFLTNRMPLQAIEILIEQGAELELEDKLGETALKKAVKFKQPDAILRLIEAGARLDSPRGILATAWNAARSDQNIADLLLATEGAVRLSLTAQEEGVVDEILYEESLSSMSEKIRLLDSPVLLHAVVNGYNWDDGPVPMLSAFENPDTPEITLMDMYELMEGDYWLEKDESELRTTTEGMCWKELATRLKERLEQGPSYKG</sequence>
<dbReference type="EMBL" id="JABFOR010000017">
    <property type="protein sequence ID" value="NOJ71726.1"/>
    <property type="molecule type" value="Genomic_DNA"/>
</dbReference>
<comment type="caution">
    <text evidence="3">The sequence shown here is derived from an EMBL/GenBank/DDBJ whole genome shotgun (WGS) entry which is preliminary data.</text>
</comment>
<dbReference type="PROSITE" id="PS50088">
    <property type="entry name" value="ANK_REPEAT"/>
    <property type="match status" value="1"/>
</dbReference>
<dbReference type="SUPFAM" id="SSF48403">
    <property type="entry name" value="Ankyrin repeat"/>
    <property type="match status" value="1"/>
</dbReference>
<dbReference type="InterPro" id="IPR036770">
    <property type="entry name" value="Ankyrin_rpt-contain_sf"/>
</dbReference>
<feature type="domain" description="DUF4274" evidence="2">
    <location>
        <begin position="154"/>
        <end position="229"/>
    </location>
</feature>
<name>A0AAP6ZXY0_PAEAL</name>
<accession>A0AAP6ZXY0</accession>
<dbReference type="Pfam" id="PF14096">
    <property type="entry name" value="DUF4274"/>
    <property type="match status" value="1"/>
</dbReference>
<evidence type="ECO:0000259" key="2">
    <source>
        <dbReference type="Pfam" id="PF14096"/>
    </source>
</evidence>
<dbReference type="AlphaFoldDB" id="A0AAP6ZXY0"/>
<dbReference type="Gene3D" id="1.25.40.20">
    <property type="entry name" value="Ankyrin repeat-containing domain"/>
    <property type="match status" value="1"/>
</dbReference>
<dbReference type="Proteomes" id="UP000552038">
    <property type="component" value="Unassembled WGS sequence"/>
</dbReference>
<proteinExistence type="predicted"/>
<dbReference type="RefSeq" id="WP_171417215.1">
    <property type="nucleotide sequence ID" value="NZ_JABFOR010000017.1"/>
</dbReference>
<keyword evidence="1" id="KW-0040">ANK repeat</keyword>
<gene>
    <name evidence="3" type="ORF">HMI46_14310</name>
</gene>
<protein>
    <submittedName>
        <fullName evidence="3">DUF4274 domain-containing protein</fullName>
    </submittedName>
</protein>
<evidence type="ECO:0000256" key="1">
    <source>
        <dbReference type="PROSITE-ProRule" id="PRU00023"/>
    </source>
</evidence>
<evidence type="ECO:0000313" key="4">
    <source>
        <dbReference type="Proteomes" id="UP000552038"/>
    </source>
</evidence>
<feature type="repeat" description="ANK" evidence="1">
    <location>
        <begin position="30"/>
        <end position="63"/>
    </location>
</feature>
<dbReference type="InterPro" id="IPR002110">
    <property type="entry name" value="Ankyrin_rpt"/>
</dbReference>
<dbReference type="Pfam" id="PF12796">
    <property type="entry name" value="Ank_2"/>
    <property type="match status" value="1"/>
</dbReference>
<evidence type="ECO:0000313" key="3">
    <source>
        <dbReference type="EMBL" id="NOJ71726.1"/>
    </source>
</evidence>
<dbReference type="InterPro" id="IPR025369">
    <property type="entry name" value="DUF4274"/>
</dbReference>
<reference evidence="3 4" key="1">
    <citation type="submission" date="2020-05" db="EMBL/GenBank/DDBJ databases">
        <title>Whole genome sequencing and identification of novel metabolites from Paenibacillus alvei strain JR949.</title>
        <authorList>
            <person name="Rajendhran J."/>
            <person name="Sree Pranav P."/>
            <person name="Mahalakshmi B."/>
            <person name="Karthikeyan R."/>
        </authorList>
    </citation>
    <scope>NUCLEOTIDE SEQUENCE [LARGE SCALE GENOMIC DNA]</scope>
    <source>
        <strain evidence="3 4">JR949</strain>
    </source>
</reference>
<organism evidence="3 4">
    <name type="scientific">Paenibacillus alvei</name>
    <name type="common">Bacillus alvei</name>
    <dbReference type="NCBI Taxonomy" id="44250"/>
    <lineage>
        <taxon>Bacteria</taxon>
        <taxon>Bacillati</taxon>
        <taxon>Bacillota</taxon>
        <taxon>Bacilli</taxon>
        <taxon>Bacillales</taxon>
        <taxon>Paenibacillaceae</taxon>
        <taxon>Paenibacillus</taxon>
    </lineage>
</organism>